<dbReference type="EMBL" id="LT854259">
    <property type="protein sequence ID" value="SMR55039.1"/>
    <property type="molecule type" value="Genomic_DNA"/>
</dbReference>
<name>A0A2H1GNE5_ZYMTR</name>
<protein>
    <submittedName>
        <fullName evidence="1">Uncharacterized protein</fullName>
    </submittedName>
</protein>
<proteinExistence type="predicted"/>
<evidence type="ECO:0000313" key="1">
    <source>
        <dbReference type="EMBL" id="SMR55039.1"/>
    </source>
</evidence>
<dbReference type="AlphaFoldDB" id="A0A2H1GNE5"/>
<accession>A0A2H1GNE5</accession>
<reference evidence="2" key="1">
    <citation type="submission" date="2017-05" db="EMBL/GenBank/DDBJ databases">
        <authorList>
            <person name="Song R."/>
            <person name="Chenine A.L."/>
            <person name="Ruprecht R.M."/>
        </authorList>
    </citation>
    <scope>NUCLEOTIDE SEQUENCE [LARGE SCALE GENOMIC DNA]</scope>
</reference>
<gene>
    <name evidence="1" type="ORF">ZT1E4_G7386</name>
</gene>
<organism evidence="1 2">
    <name type="scientific">Zymoseptoria tritici ST99CH_1E4</name>
    <dbReference type="NCBI Taxonomy" id="1276532"/>
    <lineage>
        <taxon>Eukaryota</taxon>
        <taxon>Fungi</taxon>
        <taxon>Dikarya</taxon>
        <taxon>Ascomycota</taxon>
        <taxon>Pezizomycotina</taxon>
        <taxon>Dothideomycetes</taxon>
        <taxon>Dothideomycetidae</taxon>
        <taxon>Mycosphaerellales</taxon>
        <taxon>Mycosphaerellaceae</taxon>
        <taxon>Zymoseptoria</taxon>
    </lineage>
</organism>
<sequence length="102" mass="11263">MNLPKGRYVVQVAILSGDPFERDLALVVPYHKSGLVEAFTNTLLKRPEILQKLDNQSVRVSLSTHKCTLHLGSKIGPIFDGGDSVADAFRPEDKFTAVITRN</sequence>
<dbReference type="Proteomes" id="UP000245764">
    <property type="component" value="Chromosome 7"/>
</dbReference>
<evidence type="ECO:0000313" key="2">
    <source>
        <dbReference type="Proteomes" id="UP000245764"/>
    </source>
</evidence>